<evidence type="ECO:0000256" key="2">
    <source>
        <dbReference type="ARBA" id="ARBA00004651"/>
    </source>
</evidence>
<dbReference type="SUPFAM" id="SSF103190">
    <property type="entry name" value="Sensory domain-like"/>
    <property type="match status" value="1"/>
</dbReference>
<dbReference type="STRING" id="1619308.B5808_02555"/>
<evidence type="ECO:0000256" key="6">
    <source>
        <dbReference type="ARBA" id="ARBA00022679"/>
    </source>
</evidence>
<dbReference type="Gene3D" id="3.30.450.20">
    <property type="entry name" value="PAS domain"/>
    <property type="match status" value="2"/>
</dbReference>
<evidence type="ECO:0000313" key="16">
    <source>
        <dbReference type="EMBL" id="ARJ04231.1"/>
    </source>
</evidence>
<evidence type="ECO:0000259" key="15">
    <source>
        <dbReference type="PROSITE" id="PS50109"/>
    </source>
</evidence>
<evidence type="ECO:0000256" key="7">
    <source>
        <dbReference type="ARBA" id="ARBA00022692"/>
    </source>
</evidence>
<dbReference type="PANTHER" id="PTHR44936">
    <property type="entry name" value="SENSOR PROTEIN CREC"/>
    <property type="match status" value="1"/>
</dbReference>
<keyword evidence="7 14" id="KW-0812">Transmembrane</keyword>
<keyword evidence="17" id="KW-1185">Reference proteome</keyword>
<comment type="catalytic activity">
    <reaction evidence="1">
        <text>ATP + protein L-histidine = ADP + protein N-phospho-L-histidine.</text>
        <dbReference type="EC" id="2.7.13.3"/>
    </reaction>
</comment>
<evidence type="ECO:0000256" key="5">
    <source>
        <dbReference type="ARBA" id="ARBA00022553"/>
    </source>
</evidence>
<dbReference type="SUPFAM" id="SSF55785">
    <property type="entry name" value="PYP-like sensor domain (PAS domain)"/>
    <property type="match status" value="1"/>
</dbReference>
<feature type="domain" description="Histidine kinase" evidence="15">
    <location>
        <begin position="451"/>
        <end position="560"/>
    </location>
</feature>
<dbReference type="KEGG" id="cphy:B5808_02555"/>
<dbReference type="InterPro" id="IPR029151">
    <property type="entry name" value="Sensor-like_sf"/>
</dbReference>
<dbReference type="InterPro" id="IPR050980">
    <property type="entry name" value="2C_sensor_his_kinase"/>
</dbReference>
<evidence type="ECO:0000256" key="12">
    <source>
        <dbReference type="ARBA" id="ARBA00023012"/>
    </source>
</evidence>
<dbReference type="AlphaFoldDB" id="A0A1X9LJY8"/>
<dbReference type="PRINTS" id="PR00344">
    <property type="entry name" value="BCTRLSENSOR"/>
</dbReference>
<proteinExistence type="predicted"/>
<evidence type="ECO:0000256" key="3">
    <source>
        <dbReference type="ARBA" id="ARBA00012438"/>
    </source>
</evidence>
<dbReference type="PANTHER" id="PTHR44936:SF9">
    <property type="entry name" value="SENSOR PROTEIN CREC"/>
    <property type="match status" value="1"/>
</dbReference>
<feature type="transmembrane region" description="Helical" evidence="14">
    <location>
        <begin position="23"/>
        <end position="44"/>
    </location>
</feature>
<gene>
    <name evidence="16" type="ORF">B5808_02555</name>
</gene>
<organism evidence="16 17">
    <name type="scientific">Cnuibacter physcomitrellae</name>
    <dbReference type="NCBI Taxonomy" id="1619308"/>
    <lineage>
        <taxon>Bacteria</taxon>
        <taxon>Bacillati</taxon>
        <taxon>Actinomycetota</taxon>
        <taxon>Actinomycetes</taxon>
        <taxon>Micrococcales</taxon>
        <taxon>Microbacteriaceae</taxon>
        <taxon>Cnuibacter</taxon>
    </lineage>
</organism>
<dbReference type="PROSITE" id="PS50109">
    <property type="entry name" value="HIS_KIN"/>
    <property type="match status" value="1"/>
</dbReference>
<dbReference type="GO" id="GO:0000160">
    <property type="term" value="P:phosphorelay signal transduction system"/>
    <property type="evidence" value="ECO:0007669"/>
    <property type="project" value="UniProtKB-KW"/>
</dbReference>
<keyword evidence="13 14" id="KW-0472">Membrane</keyword>
<dbReference type="Pfam" id="PF17203">
    <property type="entry name" value="sCache_3_2"/>
    <property type="match status" value="1"/>
</dbReference>
<dbReference type="InterPro" id="IPR000014">
    <property type="entry name" value="PAS"/>
</dbReference>
<dbReference type="GO" id="GO:0005524">
    <property type="term" value="F:ATP binding"/>
    <property type="evidence" value="ECO:0007669"/>
    <property type="project" value="UniProtKB-KW"/>
</dbReference>
<keyword evidence="4" id="KW-1003">Cell membrane</keyword>
<dbReference type="SUPFAM" id="SSF55874">
    <property type="entry name" value="ATPase domain of HSP90 chaperone/DNA topoisomerase II/histidine kinase"/>
    <property type="match status" value="1"/>
</dbReference>
<evidence type="ECO:0000256" key="9">
    <source>
        <dbReference type="ARBA" id="ARBA00022777"/>
    </source>
</evidence>
<evidence type="ECO:0000256" key="10">
    <source>
        <dbReference type="ARBA" id="ARBA00022840"/>
    </source>
</evidence>
<keyword evidence="6" id="KW-0808">Transferase</keyword>
<evidence type="ECO:0000256" key="14">
    <source>
        <dbReference type="SAM" id="Phobius"/>
    </source>
</evidence>
<dbReference type="Gene3D" id="3.30.565.10">
    <property type="entry name" value="Histidine kinase-like ATPase, C-terminal domain"/>
    <property type="match status" value="1"/>
</dbReference>
<reference evidence="16 17" key="1">
    <citation type="submission" date="2017-04" db="EMBL/GenBank/DDBJ databases">
        <authorList>
            <person name="Afonso C.L."/>
            <person name="Miller P.J."/>
            <person name="Scott M.A."/>
            <person name="Spackman E."/>
            <person name="Goraichik I."/>
            <person name="Dimitrov K.M."/>
            <person name="Suarez D.L."/>
            <person name="Swayne D.E."/>
        </authorList>
    </citation>
    <scope>NUCLEOTIDE SEQUENCE [LARGE SCALE GENOMIC DNA]</scope>
    <source>
        <strain evidence="17">XA(T)</strain>
    </source>
</reference>
<dbReference type="Pfam" id="PF13188">
    <property type="entry name" value="PAS_8"/>
    <property type="match status" value="1"/>
</dbReference>
<dbReference type="EMBL" id="CP020715">
    <property type="protein sequence ID" value="ARJ04231.1"/>
    <property type="molecule type" value="Genomic_DNA"/>
</dbReference>
<protein>
    <recommendedName>
        <fullName evidence="3">histidine kinase</fullName>
        <ecNumber evidence="3">2.7.13.3</ecNumber>
    </recommendedName>
</protein>
<evidence type="ECO:0000313" key="17">
    <source>
        <dbReference type="Proteomes" id="UP000192775"/>
    </source>
</evidence>
<evidence type="ECO:0000256" key="4">
    <source>
        <dbReference type="ARBA" id="ARBA00022475"/>
    </source>
</evidence>
<evidence type="ECO:0000256" key="13">
    <source>
        <dbReference type="ARBA" id="ARBA00023136"/>
    </source>
</evidence>
<keyword evidence="9" id="KW-0418">Kinase</keyword>
<dbReference type="Proteomes" id="UP000192775">
    <property type="component" value="Chromosome"/>
</dbReference>
<evidence type="ECO:0000256" key="8">
    <source>
        <dbReference type="ARBA" id="ARBA00022741"/>
    </source>
</evidence>
<dbReference type="GO" id="GO:0005886">
    <property type="term" value="C:plasma membrane"/>
    <property type="evidence" value="ECO:0007669"/>
    <property type="project" value="UniProtKB-SubCell"/>
</dbReference>
<dbReference type="EC" id="2.7.13.3" evidence="3"/>
<keyword evidence="5" id="KW-0597">Phosphoprotein</keyword>
<dbReference type="InterPro" id="IPR004358">
    <property type="entry name" value="Sig_transdc_His_kin-like_C"/>
</dbReference>
<keyword evidence="10" id="KW-0067">ATP-binding</keyword>
<dbReference type="Pfam" id="PF02518">
    <property type="entry name" value="HATPase_c"/>
    <property type="match status" value="1"/>
</dbReference>
<dbReference type="SMART" id="SM00387">
    <property type="entry name" value="HATPase_c"/>
    <property type="match status" value="1"/>
</dbReference>
<dbReference type="GO" id="GO:0004673">
    <property type="term" value="F:protein histidine kinase activity"/>
    <property type="evidence" value="ECO:0007669"/>
    <property type="project" value="UniProtKB-EC"/>
</dbReference>
<accession>A0A1X9LJY8</accession>
<dbReference type="InterPro" id="IPR005467">
    <property type="entry name" value="His_kinase_dom"/>
</dbReference>
<keyword evidence="11 14" id="KW-1133">Transmembrane helix</keyword>
<dbReference type="InterPro" id="IPR003594">
    <property type="entry name" value="HATPase_dom"/>
</dbReference>
<dbReference type="SMART" id="SM00091">
    <property type="entry name" value="PAS"/>
    <property type="match status" value="1"/>
</dbReference>
<keyword evidence="12" id="KW-0902">Two-component regulatory system</keyword>
<name>A0A1X9LJY8_9MICO</name>
<evidence type="ECO:0000256" key="1">
    <source>
        <dbReference type="ARBA" id="ARBA00000085"/>
    </source>
</evidence>
<keyword evidence="8" id="KW-0547">Nucleotide-binding</keyword>
<evidence type="ECO:0000256" key="11">
    <source>
        <dbReference type="ARBA" id="ARBA00022989"/>
    </source>
</evidence>
<dbReference type="InterPro" id="IPR036890">
    <property type="entry name" value="HATPase_C_sf"/>
</dbReference>
<feature type="transmembrane region" description="Helical" evidence="14">
    <location>
        <begin position="184"/>
        <end position="206"/>
    </location>
</feature>
<dbReference type="InterPro" id="IPR033463">
    <property type="entry name" value="sCache_3"/>
</dbReference>
<comment type="subcellular location">
    <subcellularLocation>
        <location evidence="2">Cell membrane</location>
        <topology evidence="2">Multi-pass membrane protein</topology>
    </subcellularLocation>
</comment>
<dbReference type="InterPro" id="IPR035965">
    <property type="entry name" value="PAS-like_dom_sf"/>
</dbReference>
<sequence length="573" mass="60591">MEARPQWSEEVPMRRRWSVATRLLVLQLAGVAVLAAGAVVFTVVGARSDAQQEAATRSVAVATSLAQNPLVVEAVSEPDPTATLQPYALDVMAASDVDFVTIMSTDGTRYTHRDPAQIGKHYLGTLAPALQGETVVETYTGTLGPSVRAVAPVRDAAGEIVALVASGVTISRVEGTLAARLPPLIGGVLGAALLVVLATVILGRYLGRVTDGRGPEEMARLFAYHESVLHSVREGLLLIDRRGRIALLNDQAAALLGVPADSAGERITDLPLEADLEAFLLAEPAAPADLAASEDDGDGPVTEEVHLHAGRVLVLTRRPATQPRRGRRPARLLGTVVTLRDRTEIERLSGELDATRTLSDALRSQTHEHSNRMHVVASLVELGRYDEAVAFAVDSTARSQHLADELFSGIEDAVVAALLLGKWTEARERGMEAEIDVSAGARWDPSLSEDLVVILGNLIDNSLDALARAPERRLVVRISGGDASDLELLVADTGTGVPADLGFGDLARRGFSTKDHGAFGRGVGLALVDDAVRRRGGTVRLTTGETGSGCVATVRIPSRSLAGERRPHRGSAS</sequence>